<evidence type="ECO:0000256" key="2">
    <source>
        <dbReference type="ARBA" id="ARBA00022448"/>
    </source>
</evidence>
<proteinExistence type="predicted"/>
<evidence type="ECO:0000256" key="1">
    <source>
        <dbReference type="ARBA" id="ARBA00004651"/>
    </source>
</evidence>
<comment type="subcellular location">
    <subcellularLocation>
        <location evidence="1">Cell membrane</location>
        <topology evidence="1">Multi-pass membrane protein</topology>
    </subcellularLocation>
</comment>
<feature type="domain" description="Major facilitator superfamily (MFS) profile" evidence="7">
    <location>
        <begin position="1"/>
        <end position="194"/>
    </location>
</feature>
<protein>
    <submittedName>
        <fullName evidence="8">MFS family permease</fullName>
    </submittedName>
</protein>
<dbReference type="EMBL" id="JAVDSB010000001">
    <property type="protein sequence ID" value="MDR6550328.1"/>
    <property type="molecule type" value="Genomic_DNA"/>
</dbReference>
<gene>
    <name evidence="8" type="ORF">J2736_001511</name>
</gene>
<feature type="transmembrane region" description="Helical" evidence="6">
    <location>
        <begin position="21"/>
        <end position="44"/>
    </location>
</feature>
<dbReference type="Gene3D" id="1.20.1720.10">
    <property type="entry name" value="Multidrug resistance protein D"/>
    <property type="match status" value="1"/>
</dbReference>
<keyword evidence="4 6" id="KW-1133">Transmembrane helix</keyword>
<dbReference type="Pfam" id="PF07690">
    <property type="entry name" value="MFS_1"/>
    <property type="match status" value="1"/>
</dbReference>
<keyword evidence="2" id="KW-0813">Transport</keyword>
<sequence length="194" mass="21266">MIIPVTMAIVYQVIPKEIQAFAISLWGLAASLAPAFGPTISGWLLQSFAWQWLFIMNIPIGIIAIFLVAKYIPYYRLNIPKSFDFLGFITVIIGSASLLLAFGQGHSWGWGSDKIVGLFIVGSISLILFIVRELTASTPLLNIRVFRNGRYTLSIITNILTISLYAGTLLAPVFLQKVQSVTAMDTGLLLLPSS</sequence>
<evidence type="ECO:0000256" key="5">
    <source>
        <dbReference type="ARBA" id="ARBA00023136"/>
    </source>
</evidence>
<organism evidence="8 9">
    <name type="scientific">Paenibacillus qinlingensis</name>
    <dbReference type="NCBI Taxonomy" id="1837343"/>
    <lineage>
        <taxon>Bacteria</taxon>
        <taxon>Bacillati</taxon>
        <taxon>Bacillota</taxon>
        <taxon>Bacilli</taxon>
        <taxon>Bacillales</taxon>
        <taxon>Paenibacillaceae</taxon>
        <taxon>Paenibacillus</taxon>
    </lineage>
</organism>
<keyword evidence="5 6" id="KW-0472">Membrane</keyword>
<feature type="transmembrane region" description="Helical" evidence="6">
    <location>
        <begin position="115"/>
        <end position="131"/>
    </location>
</feature>
<dbReference type="PANTHER" id="PTHR42718">
    <property type="entry name" value="MAJOR FACILITATOR SUPERFAMILY MULTIDRUG TRANSPORTER MFSC"/>
    <property type="match status" value="1"/>
</dbReference>
<keyword evidence="3 6" id="KW-0812">Transmembrane</keyword>
<dbReference type="PROSITE" id="PS50850">
    <property type="entry name" value="MFS"/>
    <property type="match status" value="1"/>
</dbReference>
<feature type="transmembrane region" description="Helical" evidence="6">
    <location>
        <begin position="151"/>
        <end position="175"/>
    </location>
</feature>
<evidence type="ECO:0000256" key="6">
    <source>
        <dbReference type="SAM" id="Phobius"/>
    </source>
</evidence>
<dbReference type="PANTHER" id="PTHR42718:SF9">
    <property type="entry name" value="MAJOR FACILITATOR SUPERFAMILY MULTIDRUG TRANSPORTER MFSC"/>
    <property type="match status" value="1"/>
</dbReference>
<dbReference type="SUPFAM" id="SSF103473">
    <property type="entry name" value="MFS general substrate transporter"/>
    <property type="match status" value="1"/>
</dbReference>
<reference evidence="8 9" key="1">
    <citation type="submission" date="2023-07" db="EMBL/GenBank/DDBJ databases">
        <title>Sorghum-associated microbial communities from plants grown in Nebraska, USA.</title>
        <authorList>
            <person name="Schachtman D."/>
        </authorList>
    </citation>
    <scope>NUCLEOTIDE SEQUENCE [LARGE SCALE GENOMIC DNA]</scope>
    <source>
        <strain evidence="8 9">CC258</strain>
    </source>
</reference>
<evidence type="ECO:0000313" key="9">
    <source>
        <dbReference type="Proteomes" id="UP001267290"/>
    </source>
</evidence>
<evidence type="ECO:0000256" key="4">
    <source>
        <dbReference type="ARBA" id="ARBA00022989"/>
    </source>
</evidence>
<keyword evidence="9" id="KW-1185">Reference proteome</keyword>
<feature type="transmembrane region" description="Helical" evidence="6">
    <location>
        <begin position="50"/>
        <end position="73"/>
    </location>
</feature>
<dbReference type="InterPro" id="IPR011701">
    <property type="entry name" value="MFS"/>
</dbReference>
<comment type="caution">
    <text evidence="8">The sequence shown here is derived from an EMBL/GenBank/DDBJ whole genome shotgun (WGS) entry which is preliminary data.</text>
</comment>
<evidence type="ECO:0000259" key="7">
    <source>
        <dbReference type="PROSITE" id="PS50850"/>
    </source>
</evidence>
<evidence type="ECO:0000313" key="8">
    <source>
        <dbReference type="EMBL" id="MDR6550328.1"/>
    </source>
</evidence>
<evidence type="ECO:0000256" key="3">
    <source>
        <dbReference type="ARBA" id="ARBA00022692"/>
    </source>
</evidence>
<dbReference type="InterPro" id="IPR036259">
    <property type="entry name" value="MFS_trans_sf"/>
</dbReference>
<name>A0ABU1NSC2_9BACL</name>
<dbReference type="InterPro" id="IPR020846">
    <property type="entry name" value="MFS_dom"/>
</dbReference>
<feature type="transmembrane region" description="Helical" evidence="6">
    <location>
        <begin position="85"/>
        <end position="103"/>
    </location>
</feature>
<dbReference type="Proteomes" id="UP001267290">
    <property type="component" value="Unassembled WGS sequence"/>
</dbReference>
<accession>A0ABU1NSC2</accession>